<keyword evidence="1" id="KW-0812">Transmembrane</keyword>
<gene>
    <name evidence="3" type="ORF">BJR09_10515</name>
    <name evidence="2" type="ORF">NCTC13830_00124</name>
</gene>
<evidence type="ECO:0000313" key="4">
    <source>
        <dbReference type="Proteomes" id="UP000254047"/>
    </source>
</evidence>
<dbReference type="AlphaFoldDB" id="A0A380FV59"/>
<feature type="transmembrane region" description="Helical" evidence="1">
    <location>
        <begin position="51"/>
        <end position="75"/>
    </location>
</feature>
<protein>
    <recommendedName>
        <fullName evidence="6">DUF4870 domain-containing protein</fullName>
    </recommendedName>
</protein>
<accession>A0A380FV59</accession>
<proteinExistence type="predicted"/>
<dbReference type="EMBL" id="UHDO01000001">
    <property type="protein sequence ID" value="SUM42605.1"/>
    <property type="molecule type" value="Genomic_DNA"/>
</dbReference>
<reference evidence="3 5" key="2">
    <citation type="submission" date="2019-04" db="EMBL/GenBank/DDBJ databases">
        <title>Genomic characterization of Staphylococcus petrasii strains.</title>
        <authorList>
            <person name="Vrbovska V."/>
            <person name="Kovarovic V."/>
            <person name="Maslanova I."/>
            <person name="Indrakova A."/>
            <person name="Petras P."/>
            <person name="Sedo O."/>
            <person name="Svec P."/>
            <person name="Fisarova L."/>
            <person name="Sedlacek I."/>
            <person name="Doskar J."/>
            <person name="Pantucek R."/>
        </authorList>
    </citation>
    <scope>NUCLEOTIDE SEQUENCE [LARGE SCALE GENOMIC DNA]</scope>
    <source>
        <strain evidence="3 5">P5404</strain>
    </source>
</reference>
<keyword evidence="1" id="KW-1133">Transmembrane helix</keyword>
<feature type="transmembrane region" description="Helical" evidence="1">
    <location>
        <begin position="81"/>
        <end position="106"/>
    </location>
</feature>
<feature type="transmembrane region" description="Helical" evidence="1">
    <location>
        <begin position="15"/>
        <end position="39"/>
    </location>
</feature>
<sequence>MANYEDRYDERSGNILGALSYLSVFFAPVLFPLIVWIFASPPGSTHSRNALFNHIWTWVLIALGFVALIFVPALMGSQHGMGWFVGLVLAVIFFIWAGILFILNIFRGIKLLIV</sequence>
<dbReference type="RefSeq" id="WP_103297167.1">
    <property type="nucleotide sequence ID" value="NZ_AP040368.1"/>
</dbReference>
<evidence type="ECO:0000313" key="2">
    <source>
        <dbReference type="EMBL" id="SUM42605.1"/>
    </source>
</evidence>
<dbReference type="Proteomes" id="UP000254047">
    <property type="component" value="Unassembled WGS sequence"/>
</dbReference>
<dbReference type="Proteomes" id="UP000297598">
    <property type="component" value="Unassembled WGS sequence"/>
</dbReference>
<evidence type="ECO:0000313" key="3">
    <source>
        <dbReference type="EMBL" id="TGE15881.1"/>
    </source>
</evidence>
<reference evidence="2 4" key="1">
    <citation type="submission" date="2018-06" db="EMBL/GenBank/DDBJ databases">
        <authorList>
            <consortium name="Pathogen Informatics"/>
            <person name="Doyle S."/>
        </authorList>
    </citation>
    <scope>NUCLEOTIDE SEQUENCE [LARGE SCALE GENOMIC DNA]</scope>
    <source>
        <strain evidence="2 4">NCTC13830</strain>
    </source>
</reference>
<dbReference type="OrthoDB" id="2328241at2"/>
<dbReference type="EMBL" id="SRLS01000018">
    <property type="protein sequence ID" value="TGE15881.1"/>
    <property type="molecule type" value="Genomic_DNA"/>
</dbReference>
<evidence type="ECO:0000313" key="5">
    <source>
        <dbReference type="Proteomes" id="UP000297598"/>
    </source>
</evidence>
<name>A0A380FV59_9STAP</name>
<organism evidence="2 4">
    <name type="scientific">Staphylococcus petrasii</name>
    <dbReference type="NCBI Taxonomy" id="1276936"/>
    <lineage>
        <taxon>Bacteria</taxon>
        <taxon>Bacillati</taxon>
        <taxon>Bacillota</taxon>
        <taxon>Bacilli</taxon>
        <taxon>Bacillales</taxon>
        <taxon>Staphylococcaceae</taxon>
        <taxon>Staphylococcus</taxon>
    </lineage>
</organism>
<keyword evidence="5" id="KW-1185">Reference proteome</keyword>
<evidence type="ECO:0000256" key="1">
    <source>
        <dbReference type="SAM" id="Phobius"/>
    </source>
</evidence>
<evidence type="ECO:0008006" key="6">
    <source>
        <dbReference type="Google" id="ProtNLM"/>
    </source>
</evidence>
<keyword evidence="1" id="KW-0472">Membrane</keyword>